<dbReference type="RefSeq" id="WP_058496831.1">
    <property type="nucleotide sequence ID" value="NZ_CAAAIU010000008.1"/>
</dbReference>
<feature type="transmembrane region" description="Helical" evidence="1">
    <location>
        <begin position="303"/>
        <end position="330"/>
    </location>
</feature>
<feature type="transmembrane region" description="Helical" evidence="1">
    <location>
        <begin position="336"/>
        <end position="354"/>
    </location>
</feature>
<feature type="transmembrane region" description="Helical" evidence="1">
    <location>
        <begin position="115"/>
        <end position="134"/>
    </location>
</feature>
<reference evidence="2 3" key="1">
    <citation type="submission" date="2015-11" db="EMBL/GenBank/DDBJ databases">
        <title>Genomic analysis of 38 Legionella species identifies large and diverse effector repertoires.</title>
        <authorList>
            <person name="Burstein D."/>
            <person name="Amaro F."/>
            <person name="Zusman T."/>
            <person name="Lifshitz Z."/>
            <person name="Cohen O."/>
            <person name="Gilbert J.A."/>
            <person name="Pupko T."/>
            <person name="Shuman H.A."/>
            <person name="Segal G."/>
        </authorList>
    </citation>
    <scope>NUCLEOTIDE SEQUENCE [LARGE SCALE GENOMIC DNA]</scope>
    <source>
        <strain evidence="2 3">ATCC 700990</strain>
    </source>
</reference>
<accession>A0A0W0SPQ1</accession>
<keyword evidence="1" id="KW-0812">Transmembrane</keyword>
<evidence type="ECO:0008006" key="4">
    <source>
        <dbReference type="Google" id="ProtNLM"/>
    </source>
</evidence>
<dbReference type="OrthoDB" id="5993532at2"/>
<dbReference type="EMBL" id="LNXY01000028">
    <property type="protein sequence ID" value="KTC85378.1"/>
    <property type="molecule type" value="Genomic_DNA"/>
</dbReference>
<proteinExistence type="predicted"/>
<keyword evidence="3" id="KW-1185">Reference proteome</keyword>
<dbReference type="PATRIC" id="fig|1212489.4.peg.2687"/>
<evidence type="ECO:0000256" key="1">
    <source>
        <dbReference type="SAM" id="Phobius"/>
    </source>
</evidence>
<sequence length="402" mass="46524">MKKLINSIAFYFLLPAYFALVLLFIFFYIPETYYFGLFILYSIITVPVLLSMVLIPLNMRMNDYYEYLVAHPRYRLVTLSLCLLIFICGPIDIYVNGFKLLNPSTYADFNGVGRYVRHITTLCWIFIPIAFIFLQSSKLKILFISYAILFPILIIDRNRFFLSCYALFLSVVLIYGSSNTTSAKVTAKFLFCLIPLACLFIFSIIGYFRSGSAFIVSSSGTMLQENAYPLTTVFVSLPALLQQIILYITTPIFNFATIAAENFINQDFLISQFSPFGRENFESYLYAPTLVARYTVGTEFYPFLLYGGLTLVAWAFVFMLLCFIVAFYLFKKCPNIYTFLIFIKISYNALFMGFAPQFYILLNLIFLMMMFFLWFFAELLRISAMENNCNSSNFDKLSCQQT</sequence>
<feature type="transmembrane region" description="Helical" evidence="1">
    <location>
        <begin position="9"/>
        <end position="29"/>
    </location>
</feature>
<evidence type="ECO:0000313" key="3">
    <source>
        <dbReference type="Proteomes" id="UP000054736"/>
    </source>
</evidence>
<name>A0A0W0SPQ1_9GAMM</name>
<protein>
    <recommendedName>
        <fullName evidence="4">Transmembrane protein</fullName>
    </recommendedName>
</protein>
<feature type="transmembrane region" description="Helical" evidence="1">
    <location>
        <begin position="189"/>
        <end position="208"/>
    </location>
</feature>
<feature type="transmembrane region" description="Helical" evidence="1">
    <location>
        <begin position="35"/>
        <end position="55"/>
    </location>
</feature>
<dbReference type="AlphaFoldDB" id="A0A0W0SPQ1"/>
<gene>
    <name evidence="2" type="ORF">Ldro_2550</name>
</gene>
<evidence type="ECO:0000313" key="2">
    <source>
        <dbReference type="EMBL" id="KTC85378.1"/>
    </source>
</evidence>
<comment type="caution">
    <text evidence="2">The sequence shown here is derived from an EMBL/GenBank/DDBJ whole genome shotgun (WGS) entry which is preliminary data.</text>
</comment>
<feature type="transmembrane region" description="Helical" evidence="1">
    <location>
        <begin position="76"/>
        <end position="95"/>
    </location>
</feature>
<keyword evidence="1" id="KW-0472">Membrane</keyword>
<feature type="transmembrane region" description="Helical" evidence="1">
    <location>
        <begin position="160"/>
        <end position="177"/>
    </location>
</feature>
<dbReference type="Proteomes" id="UP000054736">
    <property type="component" value="Unassembled WGS sequence"/>
</dbReference>
<feature type="transmembrane region" description="Helical" evidence="1">
    <location>
        <begin position="359"/>
        <end position="377"/>
    </location>
</feature>
<organism evidence="2 3">
    <name type="scientific">Legionella drozanskii LLAP-1</name>
    <dbReference type="NCBI Taxonomy" id="1212489"/>
    <lineage>
        <taxon>Bacteria</taxon>
        <taxon>Pseudomonadati</taxon>
        <taxon>Pseudomonadota</taxon>
        <taxon>Gammaproteobacteria</taxon>
        <taxon>Legionellales</taxon>
        <taxon>Legionellaceae</taxon>
        <taxon>Legionella</taxon>
    </lineage>
</organism>
<feature type="transmembrane region" description="Helical" evidence="1">
    <location>
        <begin position="139"/>
        <end position="154"/>
    </location>
</feature>
<dbReference type="STRING" id="1212489.Ldro_2550"/>
<keyword evidence="1" id="KW-1133">Transmembrane helix</keyword>